<dbReference type="Gene3D" id="3.30.420.10">
    <property type="entry name" value="Ribonuclease H-like superfamily/Ribonuclease H"/>
    <property type="match status" value="1"/>
</dbReference>
<name>A0AAE0F8X0_9CHLO</name>
<dbReference type="GO" id="GO:0008408">
    <property type="term" value="F:3'-5' exonuclease activity"/>
    <property type="evidence" value="ECO:0007669"/>
    <property type="project" value="TreeGrafter"/>
</dbReference>
<dbReference type="InterPro" id="IPR013520">
    <property type="entry name" value="Ribonucl_H"/>
</dbReference>
<accession>A0AAE0F8X0</accession>
<dbReference type="SUPFAM" id="SSF53098">
    <property type="entry name" value="Ribonuclease H-like"/>
    <property type="match status" value="1"/>
</dbReference>
<dbReference type="InterPro" id="IPR012337">
    <property type="entry name" value="RNaseH-like_sf"/>
</dbReference>
<dbReference type="Proteomes" id="UP001190700">
    <property type="component" value="Unassembled WGS sequence"/>
</dbReference>
<keyword evidence="3" id="KW-1185">Reference proteome</keyword>
<reference evidence="2 3" key="1">
    <citation type="journal article" date="2015" name="Genome Biol. Evol.">
        <title>Comparative Genomics of a Bacterivorous Green Alga Reveals Evolutionary Causalities and Consequences of Phago-Mixotrophic Mode of Nutrition.</title>
        <authorList>
            <person name="Burns J.A."/>
            <person name="Paasch A."/>
            <person name="Narechania A."/>
            <person name="Kim E."/>
        </authorList>
    </citation>
    <scope>NUCLEOTIDE SEQUENCE [LARGE SCALE GENOMIC DNA]</scope>
    <source>
        <strain evidence="2 3">PLY_AMNH</strain>
    </source>
</reference>
<dbReference type="Pfam" id="PF00929">
    <property type="entry name" value="RNase_T"/>
    <property type="match status" value="1"/>
</dbReference>
<dbReference type="AlphaFoldDB" id="A0AAE0F8X0"/>
<dbReference type="PANTHER" id="PTHR30231">
    <property type="entry name" value="DNA POLYMERASE III SUBUNIT EPSILON"/>
    <property type="match status" value="1"/>
</dbReference>
<dbReference type="CDD" id="cd06127">
    <property type="entry name" value="DEDDh"/>
    <property type="match status" value="1"/>
</dbReference>
<dbReference type="EMBL" id="LGRX02022860">
    <property type="protein sequence ID" value="KAK3255207.1"/>
    <property type="molecule type" value="Genomic_DNA"/>
</dbReference>
<dbReference type="GO" id="GO:0003676">
    <property type="term" value="F:nucleic acid binding"/>
    <property type="evidence" value="ECO:0007669"/>
    <property type="project" value="InterPro"/>
</dbReference>
<gene>
    <name evidence="2" type="ORF">CYMTET_35680</name>
</gene>
<comment type="caution">
    <text evidence="2">The sequence shown here is derived from an EMBL/GenBank/DDBJ whole genome shotgun (WGS) entry which is preliminary data.</text>
</comment>
<dbReference type="SMART" id="SM00479">
    <property type="entry name" value="EXOIII"/>
    <property type="match status" value="1"/>
</dbReference>
<dbReference type="InterPro" id="IPR036397">
    <property type="entry name" value="RNaseH_sf"/>
</dbReference>
<feature type="domain" description="Exonuclease" evidence="1">
    <location>
        <begin position="4"/>
        <end position="184"/>
    </location>
</feature>
<sequence>MRVRTVVFDLETSGLSTNHCDIISLAMRVLETDEHFYEVVRPPRLPVPRKICELTGLTNEELRTKARWPHVGARMCAWLRCAVLMNKDDVHLVLTGHNCRRFDVPILVRHLEMLRDIEPVTPRRCRVVDTLHLFKRAIPGMRSYKQGVLYRHLFKQELEGAHSAFHDVRALARMLRDERSLFEGLARRAVEYDIEDRHELADCRHVFRVTKRETSAKRQSASLRVAWSVIGSARTTETASPEPPHSMVRNERCGRCRVVYSNAFSHTCATPFADSSLRLFT</sequence>
<protein>
    <recommendedName>
        <fullName evidence="1">Exonuclease domain-containing protein</fullName>
    </recommendedName>
</protein>
<dbReference type="GO" id="GO:0045004">
    <property type="term" value="P:DNA replication proofreading"/>
    <property type="evidence" value="ECO:0007669"/>
    <property type="project" value="TreeGrafter"/>
</dbReference>
<dbReference type="GO" id="GO:0005829">
    <property type="term" value="C:cytosol"/>
    <property type="evidence" value="ECO:0007669"/>
    <property type="project" value="TreeGrafter"/>
</dbReference>
<organism evidence="2 3">
    <name type="scientific">Cymbomonas tetramitiformis</name>
    <dbReference type="NCBI Taxonomy" id="36881"/>
    <lineage>
        <taxon>Eukaryota</taxon>
        <taxon>Viridiplantae</taxon>
        <taxon>Chlorophyta</taxon>
        <taxon>Pyramimonadophyceae</taxon>
        <taxon>Pyramimonadales</taxon>
        <taxon>Pyramimonadaceae</taxon>
        <taxon>Cymbomonas</taxon>
    </lineage>
</organism>
<evidence type="ECO:0000313" key="3">
    <source>
        <dbReference type="Proteomes" id="UP001190700"/>
    </source>
</evidence>
<evidence type="ECO:0000313" key="2">
    <source>
        <dbReference type="EMBL" id="KAK3255207.1"/>
    </source>
</evidence>
<evidence type="ECO:0000259" key="1">
    <source>
        <dbReference type="SMART" id="SM00479"/>
    </source>
</evidence>
<proteinExistence type="predicted"/>
<dbReference type="PANTHER" id="PTHR30231:SF41">
    <property type="entry name" value="DNA POLYMERASE III SUBUNIT EPSILON"/>
    <property type="match status" value="1"/>
</dbReference>